<keyword evidence="8 11" id="KW-0472">Membrane</keyword>
<dbReference type="Gene3D" id="1.10.287.3510">
    <property type="match status" value="1"/>
</dbReference>
<keyword evidence="5" id="KW-1278">Translocase</keyword>
<comment type="catalytic activity">
    <reaction evidence="10">
        <text>a ubiquinone + NADH + 5 H(+)(in) = a ubiquinol + NAD(+) + 4 H(+)(out)</text>
        <dbReference type="Rhea" id="RHEA:29091"/>
        <dbReference type="Rhea" id="RHEA-COMP:9565"/>
        <dbReference type="Rhea" id="RHEA-COMP:9566"/>
        <dbReference type="ChEBI" id="CHEBI:15378"/>
        <dbReference type="ChEBI" id="CHEBI:16389"/>
        <dbReference type="ChEBI" id="CHEBI:17976"/>
        <dbReference type="ChEBI" id="CHEBI:57540"/>
        <dbReference type="ChEBI" id="CHEBI:57945"/>
        <dbReference type="EC" id="7.1.1.2"/>
    </reaction>
</comment>
<keyword evidence="6 11" id="KW-1133">Transmembrane helix</keyword>
<keyword evidence="4 11" id="KW-0812">Transmembrane</keyword>
<keyword evidence="12" id="KW-0496">Mitochondrion</keyword>
<proteinExistence type="inferred from homology"/>
<evidence type="ECO:0000256" key="1">
    <source>
        <dbReference type="ARBA" id="ARBA00004141"/>
    </source>
</evidence>
<geneLocation type="mitochondrion" evidence="12"/>
<dbReference type="CTD" id="4539"/>
<comment type="subcellular location">
    <subcellularLocation>
        <location evidence="1">Membrane</location>
        <topology evidence="1">Multi-pass membrane protein</topology>
    </subcellularLocation>
</comment>
<evidence type="ECO:0000256" key="6">
    <source>
        <dbReference type="ARBA" id="ARBA00022989"/>
    </source>
</evidence>
<protein>
    <recommendedName>
        <fullName evidence="3">NADH-ubiquinone oxidoreductase chain 4L</fullName>
    </recommendedName>
    <alternativeName>
        <fullName evidence="9">NADH dehydrogenase subunit 4L</fullName>
    </alternativeName>
</protein>
<evidence type="ECO:0000256" key="7">
    <source>
        <dbReference type="ARBA" id="ARBA00023027"/>
    </source>
</evidence>
<evidence type="ECO:0000256" key="11">
    <source>
        <dbReference type="SAM" id="Phobius"/>
    </source>
</evidence>
<dbReference type="AlphaFoldDB" id="A0A9Y1LKT0"/>
<dbReference type="GeneID" id="79709217"/>
<dbReference type="EMBL" id="OQ429436">
    <property type="protein sequence ID" value="WET31979.1"/>
    <property type="molecule type" value="Genomic_DNA"/>
</dbReference>
<dbReference type="GO" id="GO:0008137">
    <property type="term" value="F:NADH dehydrogenase (ubiquinone) activity"/>
    <property type="evidence" value="ECO:0007669"/>
    <property type="project" value="UniProtKB-EC"/>
</dbReference>
<dbReference type="Pfam" id="PF00420">
    <property type="entry name" value="Oxidored_q2"/>
    <property type="match status" value="1"/>
</dbReference>
<reference evidence="12" key="1">
    <citation type="submission" date="2023-02" db="EMBL/GenBank/DDBJ databases">
        <authorList>
            <person name="Hong B."/>
            <person name="Zhai Y."/>
            <person name="Zhang F."/>
        </authorList>
    </citation>
    <scope>NUCLEOTIDE SEQUENCE</scope>
</reference>
<evidence type="ECO:0000256" key="9">
    <source>
        <dbReference type="ARBA" id="ARBA00031586"/>
    </source>
</evidence>
<keyword evidence="7" id="KW-0520">NAD</keyword>
<name>A0A9Y1LKT0_9CUCU</name>
<dbReference type="InterPro" id="IPR039428">
    <property type="entry name" value="NUOK/Mnh_C1-like"/>
</dbReference>
<feature type="transmembrane region" description="Helical" evidence="11">
    <location>
        <begin position="55"/>
        <end position="80"/>
    </location>
</feature>
<evidence type="ECO:0000256" key="5">
    <source>
        <dbReference type="ARBA" id="ARBA00022967"/>
    </source>
</evidence>
<evidence type="ECO:0000256" key="8">
    <source>
        <dbReference type="ARBA" id="ARBA00023136"/>
    </source>
</evidence>
<feature type="transmembrane region" description="Helical" evidence="11">
    <location>
        <begin position="6"/>
        <end position="21"/>
    </location>
</feature>
<dbReference type="GO" id="GO:0016020">
    <property type="term" value="C:membrane"/>
    <property type="evidence" value="ECO:0007669"/>
    <property type="project" value="UniProtKB-SubCell"/>
</dbReference>
<evidence type="ECO:0000256" key="2">
    <source>
        <dbReference type="ARBA" id="ARBA00010519"/>
    </source>
</evidence>
<organism evidence="12">
    <name type="scientific">Corigetus marmoratus</name>
    <dbReference type="NCBI Taxonomy" id="3035952"/>
    <lineage>
        <taxon>Eukaryota</taxon>
        <taxon>Metazoa</taxon>
        <taxon>Ecdysozoa</taxon>
        <taxon>Arthropoda</taxon>
        <taxon>Hexapoda</taxon>
        <taxon>Insecta</taxon>
        <taxon>Pterygota</taxon>
        <taxon>Neoptera</taxon>
        <taxon>Endopterygota</taxon>
        <taxon>Coleoptera</taxon>
        <taxon>Polyphaga</taxon>
        <taxon>Cucujiformia</taxon>
        <taxon>Curculionidae</taxon>
        <taxon>Entiminae</taxon>
        <taxon>Cyphicerini</taxon>
        <taxon>Corigetus</taxon>
    </lineage>
</organism>
<evidence type="ECO:0000313" key="12">
    <source>
        <dbReference type="EMBL" id="WET31979.1"/>
    </source>
</evidence>
<dbReference type="RefSeq" id="YP_010743976.1">
    <property type="nucleotide sequence ID" value="NC_073111.1"/>
</dbReference>
<evidence type="ECO:0000256" key="3">
    <source>
        <dbReference type="ARBA" id="ARBA00016612"/>
    </source>
</evidence>
<sequence>MSIYEIVFFSIYFSSILIFTMKCKHLLVMLLSLESSIVGIYVGLFYLLSSMNYEFLFSLIFLTMSVCEGALGLSLLVLMVRVHGNDSIMTFNSLW</sequence>
<evidence type="ECO:0000256" key="10">
    <source>
        <dbReference type="ARBA" id="ARBA00049551"/>
    </source>
</evidence>
<evidence type="ECO:0000256" key="4">
    <source>
        <dbReference type="ARBA" id="ARBA00022692"/>
    </source>
</evidence>
<comment type="similarity">
    <text evidence="2">Belongs to the complex I subunit 4L family.</text>
</comment>
<gene>
    <name evidence="12" type="primary">ND4L</name>
</gene>
<accession>A0A9Y1LKT0</accession>
<feature type="transmembrane region" description="Helical" evidence="11">
    <location>
        <begin position="28"/>
        <end position="49"/>
    </location>
</feature>